<dbReference type="InterPro" id="IPR009008">
    <property type="entry name" value="Val/Leu/Ile-tRNA-synth_edit"/>
</dbReference>
<sequence>MVEWKQIDKKWQKAWRENEVFESDPEEEEPKFFLTVAYPYVSGPMHVGHGRTYTVPDTIARYKRMQGYNVLFPMAFHYTGTPLVGASRRVENRDKEFLDILTGLYGVEEDKIPKFEDPEYFGDYFAKKSNLSYKKGMKMLGYSIDWRREFRTINDNYKKFITWQYHKLMDMGLVSKGEHPVKWCPNDENPVTDHDLLEGEGVNIVEYSLLKYRVNDYVLPAATLRPETIFGVTNLWLNPNEKYVIAEVGSEKWVVSERGLEKLRNQNFEIGEVTDLDEQLIGKKAKAPLIDKKVPILPADFVDPTNATGVVYSVPAHAPYDYIALLELQENPERLEKFDIDSEEIRKIEPISLINHSEYGEIPAVDVVERENITNQNDPKLEEATEEIYQKEFSSGIVQDWVDEYKGMKVSEAKEEVHRDLILHEEGSKMFEFSEKPVICRCGSRCLVKIVEDQWFLDYSNSGWKEKAEICLSDMDIIPEETRAQFEYTIDWLEEWPCTRRVGMGTPAPWDESWVIESLSDSTIYMIYYTIAHILEDIDSEKLNDEVFDYIFMGLGDLDSLVDETNIERGKLEEMRRQVEYWYPLDYRLSANELISNHLTFHIFHHVALFNPDKWPQGIGSFGMALLEGNKMSSSKGNIIPINEATEKYGADPVRLYLTSGVEPWQDFDWQIPEAKAMVKHLNRFYEYAQEVMKVDETKKPEKLGSPERWLLNQLQERIQKTTEGLENFETRKASQNAFFLMMQDLRWYLNRSEEGDARNWTLRKVFDSWIRLLAPFTPHICEEIWNQMGKEGFVSLAKWPEIEDEFVDDTAKFAEGYLKDVKDDVSQILQVTEVEKPNRIVLYVAEGWKRKAYQMAMKKVMRGKTEVGELIGQGREKFSNVPPEELAEFFKKAVKEIRQMPEERISILPEENMDEFEILNDAKDFLKDRFDADKVEVWRAENSERYDPGHRSDRAIPYKPAIHVE</sequence>
<dbReference type="Gene3D" id="1.10.730.10">
    <property type="entry name" value="Isoleucyl-tRNA Synthetase, Domain 1"/>
    <property type="match status" value="1"/>
</dbReference>
<evidence type="ECO:0000259" key="12">
    <source>
        <dbReference type="Pfam" id="PF08264"/>
    </source>
</evidence>
<comment type="caution">
    <text evidence="13">The sequence shown here is derived from an EMBL/GenBank/DDBJ whole genome shotgun (WGS) entry which is preliminary data.</text>
</comment>
<dbReference type="PATRIC" id="fig|1698279.3.peg.54"/>
<dbReference type="SUPFAM" id="SSF47323">
    <property type="entry name" value="Anticodon-binding domain of a subclass of class I aminoacyl-tRNA synthetases"/>
    <property type="match status" value="1"/>
</dbReference>
<dbReference type="PROSITE" id="PS00178">
    <property type="entry name" value="AA_TRNA_LIGASE_I"/>
    <property type="match status" value="1"/>
</dbReference>
<dbReference type="SUPFAM" id="SSF52374">
    <property type="entry name" value="Nucleotidylyl transferase"/>
    <property type="match status" value="1"/>
</dbReference>
<dbReference type="Gene3D" id="1.10.10.720">
    <property type="entry name" value="leucyl-tRNA synthetase"/>
    <property type="match status" value="1"/>
</dbReference>
<protein>
    <recommendedName>
        <fullName evidence="8">Leucine--tRNA ligase</fullName>
        <ecNumber evidence="8">6.1.1.4</ecNumber>
    </recommendedName>
    <alternativeName>
        <fullName evidence="8">Leucyl-tRNA synthetase</fullName>
        <shortName evidence="8">LeuRS</shortName>
    </alternativeName>
</protein>
<reference evidence="13 14" key="1">
    <citation type="journal article" date="2016" name="Sci. Rep.">
        <title>Metabolic traits of an uncultured archaeal lineage -MSBL1- from brine pools of the Red Sea.</title>
        <authorList>
            <person name="Mwirichia R."/>
            <person name="Alam I."/>
            <person name="Rashid M."/>
            <person name="Vinu M."/>
            <person name="Ba-Alawi W."/>
            <person name="Anthony Kamau A."/>
            <person name="Kamanda Ngugi D."/>
            <person name="Goker M."/>
            <person name="Klenk H.P."/>
            <person name="Bajic V."/>
            <person name="Stingl U."/>
        </authorList>
    </citation>
    <scope>NUCLEOTIDE SEQUENCE [LARGE SCALE GENOMIC DNA]</scope>
    <source>
        <strain evidence="13">SCGC-AAA382A13</strain>
    </source>
</reference>
<dbReference type="InterPro" id="IPR013155">
    <property type="entry name" value="M/V/L/I-tRNA-synth_anticd-bd"/>
</dbReference>
<keyword evidence="7 8" id="KW-0030">Aminoacyl-tRNA synthetase</keyword>
<comment type="catalytic activity">
    <reaction evidence="8">
        <text>tRNA(Leu) + L-leucine + ATP = L-leucyl-tRNA(Leu) + AMP + diphosphate</text>
        <dbReference type="Rhea" id="RHEA:11688"/>
        <dbReference type="Rhea" id="RHEA-COMP:9613"/>
        <dbReference type="Rhea" id="RHEA-COMP:9622"/>
        <dbReference type="ChEBI" id="CHEBI:30616"/>
        <dbReference type="ChEBI" id="CHEBI:33019"/>
        <dbReference type="ChEBI" id="CHEBI:57427"/>
        <dbReference type="ChEBI" id="CHEBI:78442"/>
        <dbReference type="ChEBI" id="CHEBI:78494"/>
        <dbReference type="ChEBI" id="CHEBI:456215"/>
        <dbReference type="EC" id="6.1.1.4"/>
    </reaction>
</comment>
<evidence type="ECO:0000256" key="2">
    <source>
        <dbReference type="ARBA" id="ARBA00022490"/>
    </source>
</evidence>
<comment type="similarity">
    <text evidence="1 8 9">Belongs to the class-I aminoacyl-tRNA synthetase family.</text>
</comment>
<dbReference type="EMBL" id="LHYD01000013">
    <property type="protein sequence ID" value="KXB05422.1"/>
    <property type="molecule type" value="Genomic_DNA"/>
</dbReference>
<feature type="short sequence motif" description="'KMSKS' region" evidence="8">
    <location>
        <begin position="631"/>
        <end position="635"/>
    </location>
</feature>
<evidence type="ECO:0000256" key="6">
    <source>
        <dbReference type="ARBA" id="ARBA00022917"/>
    </source>
</evidence>
<gene>
    <name evidence="8" type="primary">leuS</name>
    <name evidence="13" type="ORF">AKJ50_00995</name>
</gene>
<evidence type="ECO:0000259" key="11">
    <source>
        <dbReference type="Pfam" id="PF00133"/>
    </source>
</evidence>
<keyword evidence="6 8" id="KW-0648">Protein biosynthesis</keyword>
<evidence type="ECO:0000256" key="7">
    <source>
        <dbReference type="ARBA" id="ARBA00023146"/>
    </source>
</evidence>
<dbReference type="EC" id="6.1.1.4" evidence="8"/>
<evidence type="ECO:0000256" key="5">
    <source>
        <dbReference type="ARBA" id="ARBA00022840"/>
    </source>
</evidence>
<keyword evidence="4 8" id="KW-0547">Nucleotide-binding</keyword>
<dbReference type="Pfam" id="PF08264">
    <property type="entry name" value="Anticodon_1"/>
    <property type="match status" value="1"/>
</dbReference>
<dbReference type="InterPro" id="IPR001412">
    <property type="entry name" value="aa-tRNA-synth_I_CS"/>
</dbReference>
<dbReference type="HAMAP" id="MF_00049_A">
    <property type="entry name" value="Leu_tRNA_synth_A"/>
    <property type="match status" value="1"/>
</dbReference>
<organism evidence="13 14">
    <name type="scientific">candidate division MSBL1 archaeon SCGC-AAA382A13</name>
    <dbReference type="NCBI Taxonomy" id="1698279"/>
    <lineage>
        <taxon>Archaea</taxon>
        <taxon>Methanobacteriati</taxon>
        <taxon>Methanobacteriota</taxon>
        <taxon>candidate division MSBL1</taxon>
    </lineage>
</organism>
<name>A0A133VG57_9EURY</name>
<evidence type="ECO:0000256" key="8">
    <source>
        <dbReference type="HAMAP-Rule" id="MF_00049"/>
    </source>
</evidence>
<feature type="region of interest" description="Disordered" evidence="10">
    <location>
        <begin position="947"/>
        <end position="966"/>
    </location>
</feature>
<keyword evidence="3 8" id="KW-0436">Ligase</keyword>
<dbReference type="NCBIfam" id="NF008957">
    <property type="entry name" value="PRK12300.1"/>
    <property type="match status" value="1"/>
</dbReference>
<dbReference type="Gene3D" id="3.90.740.10">
    <property type="entry name" value="Valyl/Leucyl/Isoleucyl-tRNA synthetase, editing domain"/>
    <property type="match status" value="1"/>
</dbReference>
<dbReference type="GO" id="GO:0005524">
    <property type="term" value="F:ATP binding"/>
    <property type="evidence" value="ECO:0007669"/>
    <property type="project" value="UniProtKB-UniRule"/>
</dbReference>
<evidence type="ECO:0000256" key="3">
    <source>
        <dbReference type="ARBA" id="ARBA00022598"/>
    </source>
</evidence>
<dbReference type="InterPro" id="IPR014729">
    <property type="entry name" value="Rossmann-like_a/b/a_fold"/>
</dbReference>
<dbReference type="Pfam" id="PF00133">
    <property type="entry name" value="tRNA-synt_1"/>
    <property type="match status" value="1"/>
</dbReference>
<dbReference type="PANTHER" id="PTHR45794">
    <property type="entry name" value="LEUCYL-TRNA SYNTHETASE"/>
    <property type="match status" value="1"/>
</dbReference>
<dbReference type="PANTHER" id="PTHR45794:SF1">
    <property type="entry name" value="LEUCINE--TRNA LIGASE, CYTOPLASMIC"/>
    <property type="match status" value="1"/>
</dbReference>
<proteinExistence type="inferred from homology"/>
<dbReference type="FunFam" id="1.10.730.10:FF:000051">
    <property type="entry name" value="Leucine--tRNA ligase"/>
    <property type="match status" value="1"/>
</dbReference>
<evidence type="ECO:0000256" key="1">
    <source>
        <dbReference type="ARBA" id="ARBA00005594"/>
    </source>
</evidence>
<dbReference type="CDD" id="cd07959">
    <property type="entry name" value="Anticodon_Ia_Leu_AEc"/>
    <property type="match status" value="1"/>
</dbReference>
<dbReference type="InterPro" id="IPR002300">
    <property type="entry name" value="aa-tRNA-synth_Ia"/>
</dbReference>
<dbReference type="Gene3D" id="3.40.50.620">
    <property type="entry name" value="HUPs"/>
    <property type="match status" value="1"/>
</dbReference>
<keyword evidence="14" id="KW-1185">Reference proteome</keyword>
<feature type="short sequence motif" description="'HIGH' region" evidence="8">
    <location>
        <begin position="39"/>
        <end position="49"/>
    </location>
</feature>
<dbReference type="Gene3D" id="3.30.2320.20">
    <property type="entry name" value="Class I aminoacyl-tRNA synthetases (RS)"/>
    <property type="match status" value="1"/>
</dbReference>
<evidence type="ECO:0000313" key="14">
    <source>
        <dbReference type="Proteomes" id="UP000070311"/>
    </source>
</evidence>
<evidence type="ECO:0000256" key="4">
    <source>
        <dbReference type="ARBA" id="ARBA00022741"/>
    </source>
</evidence>
<dbReference type="GO" id="GO:0004823">
    <property type="term" value="F:leucine-tRNA ligase activity"/>
    <property type="evidence" value="ECO:0007669"/>
    <property type="project" value="UniProtKB-UniRule"/>
</dbReference>
<dbReference type="InterPro" id="IPR004493">
    <property type="entry name" value="Leu-tRNA-synth_Ia_arc/euk"/>
</dbReference>
<dbReference type="GO" id="GO:0006429">
    <property type="term" value="P:leucyl-tRNA aminoacylation"/>
    <property type="evidence" value="ECO:0007669"/>
    <property type="project" value="UniProtKB-UniRule"/>
</dbReference>
<dbReference type="InterPro" id="IPR009080">
    <property type="entry name" value="tRNAsynth_Ia_anticodon-bd"/>
</dbReference>
<dbReference type="Proteomes" id="UP000070311">
    <property type="component" value="Unassembled WGS sequence"/>
</dbReference>
<feature type="domain" description="Methionyl/Valyl/Leucyl/Isoleucyl-tRNA synthetase anticodon-binding" evidence="12">
    <location>
        <begin position="708"/>
        <end position="822"/>
    </location>
</feature>
<dbReference type="InterPro" id="IPR020791">
    <property type="entry name" value="Leu-tRNA-lgase_arc"/>
</dbReference>
<evidence type="ECO:0000256" key="9">
    <source>
        <dbReference type="RuleBase" id="RU363035"/>
    </source>
</evidence>
<comment type="subcellular location">
    <subcellularLocation>
        <location evidence="8">Cytoplasm</location>
    </subcellularLocation>
</comment>
<dbReference type="AlphaFoldDB" id="A0A133VG57"/>
<feature type="domain" description="Aminoacyl-tRNA synthetase class Ia" evidence="11">
    <location>
        <begin position="10"/>
        <end position="662"/>
    </location>
</feature>
<keyword evidence="2 8" id="KW-0963">Cytoplasm</keyword>
<dbReference type="GO" id="GO:0005737">
    <property type="term" value="C:cytoplasm"/>
    <property type="evidence" value="ECO:0007669"/>
    <property type="project" value="UniProtKB-SubCell"/>
</dbReference>
<dbReference type="GO" id="GO:0002161">
    <property type="term" value="F:aminoacyl-tRNA deacylase activity"/>
    <property type="evidence" value="ECO:0007669"/>
    <property type="project" value="InterPro"/>
</dbReference>
<dbReference type="NCBIfam" id="TIGR00395">
    <property type="entry name" value="leuS_arch"/>
    <property type="match status" value="1"/>
</dbReference>
<evidence type="ECO:0000256" key="10">
    <source>
        <dbReference type="SAM" id="MobiDB-lite"/>
    </source>
</evidence>
<dbReference type="SUPFAM" id="SSF50677">
    <property type="entry name" value="ValRS/IleRS/LeuRS editing domain"/>
    <property type="match status" value="1"/>
</dbReference>
<accession>A0A133VG57</accession>
<evidence type="ECO:0000313" key="13">
    <source>
        <dbReference type="EMBL" id="KXB05422.1"/>
    </source>
</evidence>
<keyword evidence="5 8" id="KW-0067">ATP-binding</keyword>
<comment type="caution">
    <text evidence="8">Lacks conserved residue(s) required for the propagation of feature annotation.</text>
</comment>